<evidence type="ECO:0000313" key="1">
    <source>
        <dbReference type="Proteomes" id="UP000887565"/>
    </source>
</evidence>
<evidence type="ECO:0000313" key="2">
    <source>
        <dbReference type="WBParaSite" id="nRc.2.0.1.t26895-RA"/>
    </source>
</evidence>
<accession>A0A915JL47</accession>
<dbReference type="WBParaSite" id="nRc.2.0.1.t26895-RA">
    <property type="protein sequence ID" value="nRc.2.0.1.t26895-RA"/>
    <property type="gene ID" value="nRc.2.0.1.g26895"/>
</dbReference>
<sequence>MSALDFMMRDEAISTYKITEEQVSEEFYCPPNISNSDAQLEPVPRRWYPWIERKLKTPKKKKVRGKNGEPECDLDVYDFMASKSVVTRGETKDIKNGRLRQGVLQKNNVICLVKLHGALNLLLKNNNTWAINSLPMKKAHSFTKKH</sequence>
<organism evidence="1 2">
    <name type="scientific">Romanomermis culicivorax</name>
    <name type="common">Nematode worm</name>
    <dbReference type="NCBI Taxonomy" id="13658"/>
    <lineage>
        <taxon>Eukaryota</taxon>
        <taxon>Metazoa</taxon>
        <taxon>Ecdysozoa</taxon>
        <taxon>Nematoda</taxon>
        <taxon>Enoplea</taxon>
        <taxon>Dorylaimia</taxon>
        <taxon>Mermithida</taxon>
        <taxon>Mermithoidea</taxon>
        <taxon>Mermithidae</taxon>
        <taxon>Romanomermis</taxon>
    </lineage>
</organism>
<keyword evidence="1" id="KW-1185">Reference proteome</keyword>
<dbReference type="Proteomes" id="UP000887565">
    <property type="component" value="Unplaced"/>
</dbReference>
<protein>
    <submittedName>
        <fullName evidence="2">Uncharacterized protein</fullName>
    </submittedName>
</protein>
<reference evidence="2" key="1">
    <citation type="submission" date="2022-11" db="UniProtKB">
        <authorList>
            <consortium name="WormBaseParasite"/>
        </authorList>
    </citation>
    <scope>IDENTIFICATION</scope>
</reference>
<name>A0A915JL47_ROMCU</name>
<dbReference type="AlphaFoldDB" id="A0A915JL47"/>
<proteinExistence type="predicted"/>